<protein>
    <submittedName>
        <fullName evidence="7">Membrane-associated protein, putative</fullName>
    </submittedName>
</protein>
<feature type="transmembrane region" description="Helical" evidence="5">
    <location>
        <begin position="76"/>
        <end position="98"/>
    </location>
</feature>
<feature type="chain" id="PRO_5006621481" evidence="6">
    <location>
        <begin position="18"/>
        <end position="407"/>
    </location>
</feature>
<dbReference type="InterPro" id="IPR004752">
    <property type="entry name" value="AmpG_permease/AT-1"/>
</dbReference>
<keyword evidence="8" id="KW-1185">Reference proteome</keyword>
<accession>A0A0S4IR54</accession>
<dbReference type="GO" id="GO:0016020">
    <property type="term" value="C:membrane"/>
    <property type="evidence" value="ECO:0007669"/>
    <property type="project" value="UniProtKB-SubCell"/>
</dbReference>
<dbReference type="InterPro" id="IPR036259">
    <property type="entry name" value="MFS_trans_sf"/>
</dbReference>
<dbReference type="PANTHER" id="PTHR12778:SF9">
    <property type="entry name" value="ACETYL-COENZYME A TRANSPORTER 1"/>
    <property type="match status" value="1"/>
</dbReference>
<evidence type="ECO:0000256" key="3">
    <source>
        <dbReference type="ARBA" id="ARBA00022989"/>
    </source>
</evidence>
<evidence type="ECO:0000256" key="1">
    <source>
        <dbReference type="ARBA" id="ARBA00004141"/>
    </source>
</evidence>
<evidence type="ECO:0000256" key="5">
    <source>
        <dbReference type="SAM" id="Phobius"/>
    </source>
</evidence>
<evidence type="ECO:0000313" key="8">
    <source>
        <dbReference type="Proteomes" id="UP000051952"/>
    </source>
</evidence>
<evidence type="ECO:0000313" key="7">
    <source>
        <dbReference type="EMBL" id="CUG00406.1"/>
    </source>
</evidence>
<feature type="transmembrane region" description="Helical" evidence="5">
    <location>
        <begin position="104"/>
        <end position="128"/>
    </location>
</feature>
<dbReference type="AlphaFoldDB" id="A0A0S4IR54"/>
<gene>
    <name evidence="7" type="ORF">BSAL_69105</name>
</gene>
<proteinExistence type="predicted"/>
<dbReference type="GO" id="GO:0035348">
    <property type="term" value="P:acetyl-CoA transmembrane transport"/>
    <property type="evidence" value="ECO:0007669"/>
    <property type="project" value="InterPro"/>
</dbReference>
<dbReference type="Pfam" id="PF13000">
    <property type="entry name" value="Acatn"/>
    <property type="match status" value="1"/>
</dbReference>
<keyword evidence="3 5" id="KW-1133">Transmembrane helix</keyword>
<feature type="transmembrane region" description="Helical" evidence="5">
    <location>
        <begin position="41"/>
        <end position="64"/>
    </location>
</feature>
<keyword evidence="2 5" id="KW-0812">Transmembrane</keyword>
<reference evidence="8" key="1">
    <citation type="submission" date="2015-09" db="EMBL/GenBank/DDBJ databases">
        <authorList>
            <consortium name="Pathogen Informatics"/>
        </authorList>
    </citation>
    <scope>NUCLEOTIDE SEQUENCE [LARGE SCALE GENOMIC DNA]</scope>
    <source>
        <strain evidence="8">Lake Konstanz</strain>
    </source>
</reference>
<feature type="transmembrane region" description="Helical" evidence="5">
    <location>
        <begin position="318"/>
        <end position="336"/>
    </location>
</feature>
<keyword evidence="4 5" id="KW-0472">Membrane</keyword>
<feature type="transmembrane region" description="Helical" evidence="5">
    <location>
        <begin position="367"/>
        <end position="387"/>
    </location>
</feature>
<feature type="signal peptide" evidence="6">
    <location>
        <begin position="1"/>
        <end position="17"/>
    </location>
</feature>
<organism evidence="7 8">
    <name type="scientific">Bodo saltans</name>
    <name type="common">Flagellated protozoan</name>
    <dbReference type="NCBI Taxonomy" id="75058"/>
    <lineage>
        <taxon>Eukaryota</taxon>
        <taxon>Discoba</taxon>
        <taxon>Euglenozoa</taxon>
        <taxon>Kinetoplastea</taxon>
        <taxon>Metakinetoplastina</taxon>
        <taxon>Eubodonida</taxon>
        <taxon>Bodonidae</taxon>
        <taxon>Bodo</taxon>
    </lineage>
</organism>
<dbReference type="Proteomes" id="UP000051952">
    <property type="component" value="Unassembled WGS sequence"/>
</dbReference>
<dbReference type="EMBL" id="CYKH01000485">
    <property type="protein sequence ID" value="CUG00406.1"/>
    <property type="molecule type" value="Genomic_DNA"/>
</dbReference>
<feature type="transmembrane region" description="Helical" evidence="5">
    <location>
        <begin position="242"/>
        <end position="261"/>
    </location>
</feature>
<evidence type="ECO:0000256" key="6">
    <source>
        <dbReference type="SAM" id="SignalP"/>
    </source>
</evidence>
<evidence type="ECO:0000256" key="4">
    <source>
        <dbReference type="ARBA" id="ARBA00023136"/>
    </source>
</evidence>
<feature type="transmembrane region" description="Helical" evidence="5">
    <location>
        <begin position="201"/>
        <end position="221"/>
    </location>
</feature>
<dbReference type="OrthoDB" id="6415790at2759"/>
<dbReference type="GO" id="GO:0008521">
    <property type="term" value="F:acetyl-CoA transmembrane transporter activity"/>
    <property type="evidence" value="ECO:0007669"/>
    <property type="project" value="InterPro"/>
</dbReference>
<dbReference type="PANTHER" id="PTHR12778">
    <property type="entry name" value="SOLUTE CARRIER FAMILY 33 ACETYL-COA TRANSPORTER -RELATED"/>
    <property type="match status" value="1"/>
</dbReference>
<comment type="subcellular location">
    <subcellularLocation>
        <location evidence="1">Membrane</location>
        <topology evidence="1">Multi-pass membrane protein</topology>
    </subcellularLocation>
</comment>
<sequence>MTLFFATLAWWSGPFHAAAEGGDHADEAFLKWAATVDGSWLIAALFFGLAFCSATQDISVDAWAVEGMNSTEESSLAGTLQMVGMICGATLCQVYVMVRWVLPLYVFFGLCGALCVVSGAAALTLGLLHHPKALLADTNRTIPSDSSVEDHASILTYAKEIARSPRARSFVWILLTRAWPYALMPLLTLRLQSHHVIDATLLSQVRMACTLISVLTGMFVASRVVERKTSQGVFRINSRCDFIMYAFSAVLFLVATKDPVGGTSPTGQGAFYEFPYVSKDMYVGIVVVLSVAAAIIGAISFVAVVVQASTEAAYFPRDAATTITLFNAMANLGYVLPSNLVMFCIDPFSRFLAAWLQLPSPAVADRASMAVFTVALLSIAFVTRRLLLVPSVKFLDMSDKTAAKKSM</sequence>
<dbReference type="SUPFAM" id="SSF103473">
    <property type="entry name" value="MFS general substrate transporter"/>
    <property type="match status" value="1"/>
</dbReference>
<evidence type="ECO:0000256" key="2">
    <source>
        <dbReference type="ARBA" id="ARBA00022692"/>
    </source>
</evidence>
<dbReference type="InterPro" id="IPR024371">
    <property type="entry name" value="AcetylCoA_trans_1-like"/>
</dbReference>
<feature type="transmembrane region" description="Helical" evidence="5">
    <location>
        <begin position="281"/>
        <end position="306"/>
    </location>
</feature>
<name>A0A0S4IR54_BODSA</name>
<dbReference type="VEuPathDB" id="TriTrypDB:BSAL_69105"/>
<keyword evidence="6" id="KW-0732">Signal</keyword>